<dbReference type="InterPro" id="IPR011990">
    <property type="entry name" value="TPR-like_helical_dom_sf"/>
</dbReference>
<dbReference type="PANTHER" id="PTHR47691">
    <property type="entry name" value="REGULATOR-RELATED"/>
    <property type="match status" value="1"/>
</dbReference>
<evidence type="ECO:0000313" key="3">
    <source>
        <dbReference type="Proteomes" id="UP001596512"/>
    </source>
</evidence>
<dbReference type="PANTHER" id="PTHR47691:SF3">
    <property type="entry name" value="HTH-TYPE TRANSCRIPTIONAL REGULATOR RV0890C-RELATED"/>
    <property type="match status" value="1"/>
</dbReference>
<dbReference type="Proteomes" id="UP001596512">
    <property type="component" value="Unassembled WGS sequence"/>
</dbReference>
<gene>
    <name evidence="2" type="ORF">ACFQV2_03430</name>
</gene>
<sequence length="588" mass="62574">MDAVRELCARLDGLPLAVELAAARVRVLSVREIADRLADRFALLRGGSRDAPARHHTLRAVVEWSWNLLDDAGREAMAALAVFPGGFSAEAAGWLVDGDVLDTLGALVDQSLLKVEETPTGTRFRMLETVREFARGDTPPDRFLAWAKDLGVRYHDAVHGPAAYTAVPLIRVEQDNLLHALRLDPDPALAAPLLGLAVVESNYARLAAIIDEYEPVLLDAEPTEQARTALALATMYRYIALGLTPTRTLAALRRFPDGPPDSLARVVAPLLTAPPERLAELCDSDAPLLASTANTVVSYVREQAGDLAGALAAARRAVAGLTEADSPWVWSQSHCRVGELAMRAEDPALARAHLEAALPAIERLGATADVTGVRWWLVLASLQLGEVDDAERWLARVAPGGDSWAPAYDLAVKAEVRLARGDVEAGLALWGRVLDEVATRDPEGTPPGYDLWAVEATALAVVAHAQRGALDRVGDAPERLAADLVEMLDAPAEKSTPFLIELPLWGTVLLAIGLADLAAGRTGGVRLVALADACGYRRDFQPTMSSARISAIARDADGPAYADAGSEYAGLGREELRVAALAALSGRG</sequence>
<proteinExistence type="predicted"/>
<name>A0ABW2TGE8_9PSEU</name>
<keyword evidence="2" id="KW-0547">Nucleotide-binding</keyword>
<dbReference type="InterPro" id="IPR058852">
    <property type="entry name" value="HTH_77"/>
</dbReference>
<dbReference type="Gene3D" id="1.25.40.10">
    <property type="entry name" value="Tetratricopeptide repeat domain"/>
    <property type="match status" value="1"/>
</dbReference>
<protein>
    <submittedName>
        <fullName evidence="2">ATP-binding protein</fullName>
    </submittedName>
</protein>
<feature type="domain" description="Winged helix-turn-helix" evidence="1">
    <location>
        <begin position="69"/>
        <end position="135"/>
    </location>
</feature>
<evidence type="ECO:0000313" key="2">
    <source>
        <dbReference type="EMBL" id="MFC7612830.1"/>
    </source>
</evidence>
<dbReference type="GO" id="GO:0005524">
    <property type="term" value="F:ATP binding"/>
    <property type="evidence" value="ECO:0007669"/>
    <property type="project" value="UniProtKB-KW"/>
</dbReference>
<dbReference type="EMBL" id="JBHTEY010000004">
    <property type="protein sequence ID" value="MFC7612830.1"/>
    <property type="molecule type" value="Genomic_DNA"/>
</dbReference>
<accession>A0ABW2TGE8</accession>
<evidence type="ECO:0000259" key="1">
    <source>
        <dbReference type="Pfam" id="PF25872"/>
    </source>
</evidence>
<reference evidence="3" key="1">
    <citation type="journal article" date="2019" name="Int. J. Syst. Evol. Microbiol.">
        <title>The Global Catalogue of Microorganisms (GCM) 10K type strain sequencing project: providing services to taxonomists for standard genome sequencing and annotation.</title>
        <authorList>
            <consortium name="The Broad Institute Genomics Platform"/>
            <consortium name="The Broad Institute Genome Sequencing Center for Infectious Disease"/>
            <person name="Wu L."/>
            <person name="Ma J."/>
        </authorList>
    </citation>
    <scope>NUCLEOTIDE SEQUENCE [LARGE SCALE GENOMIC DNA]</scope>
    <source>
        <strain evidence="3">JCM 17695</strain>
    </source>
</reference>
<keyword evidence="3" id="KW-1185">Reference proteome</keyword>
<comment type="caution">
    <text evidence="2">The sequence shown here is derived from an EMBL/GenBank/DDBJ whole genome shotgun (WGS) entry which is preliminary data.</text>
</comment>
<organism evidence="2 3">
    <name type="scientific">Actinokineospora soli</name>
    <dbReference type="NCBI Taxonomy" id="1048753"/>
    <lineage>
        <taxon>Bacteria</taxon>
        <taxon>Bacillati</taxon>
        <taxon>Actinomycetota</taxon>
        <taxon>Actinomycetes</taxon>
        <taxon>Pseudonocardiales</taxon>
        <taxon>Pseudonocardiaceae</taxon>
        <taxon>Actinokineospora</taxon>
    </lineage>
</organism>
<keyword evidence="2" id="KW-0067">ATP-binding</keyword>
<dbReference type="Pfam" id="PF25872">
    <property type="entry name" value="HTH_77"/>
    <property type="match status" value="1"/>
</dbReference>
<dbReference type="SUPFAM" id="SSF48452">
    <property type="entry name" value="TPR-like"/>
    <property type="match status" value="1"/>
</dbReference>